<gene>
    <name evidence="1" type="ORF">DDW13_05640</name>
</gene>
<dbReference type="Proteomes" id="UP000245638">
    <property type="component" value="Unassembled WGS sequence"/>
</dbReference>
<name>A0A2T9X4H2_9CREN</name>
<dbReference type="EMBL" id="QEFD01000166">
    <property type="protein sequence ID" value="PVU74990.1"/>
    <property type="molecule type" value="Genomic_DNA"/>
</dbReference>
<evidence type="ECO:0000313" key="2">
    <source>
        <dbReference type="Proteomes" id="UP000245638"/>
    </source>
</evidence>
<evidence type="ECO:0008006" key="3">
    <source>
        <dbReference type="Google" id="ProtNLM"/>
    </source>
</evidence>
<sequence>MYEVLDYKGNPKSYIHMKIMESLVESRLALEMLKRGLLTNASSKAFISIKAFISALIVKDFDKIIQNKPEKEKEWYERIGYSAPTTGLIGVSYDLEKLGYNVSLVIRIALSLHSFSYNGFDPNLVNYKDKEEVEKDIKNVIQFVIDNAKKYFNDFWDEELEKELENLINASKD</sequence>
<dbReference type="InterPro" id="IPR010268">
    <property type="entry name" value="PaREP1"/>
</dbReference>
<reference evidence="1 2" key="1">
    <citation type="journal article" date="2015" name="Appl. Environ. Microbiol.">
        <title>Nanoarchaeota, Their Sulfolobales Host, and Nanoarchaeota Virus Distribution across Yellowstone National Park Hot Springs.</title>
        <authorList>
            <person name="Munson-McGee J.H."/>
            <person name="Field E.K."/>
            <person name="Bateson M."/>
            <person name="Rooney C."/>
            <person name="Stepanauskas R."/>
            <person name="Young M.J."/>
        </authorList>
    </citation>
    <scope>NUCLEOTIDE SEQUENCE [LARGE SCALE GENOMIC DNA]</scope>
    <source>
        <strain evidence="1">SCGC AC-742_N10</strain>
    </source>
</reference>
<comment type="caution">
    <text evidence="1">The sequence shown here is derived from an EMBL/GenBank/DDBJ whole genome shotgun (WGS) entry which is preliminary data.</text>
</comment>
<evidence type="ECO:0000313" key="1">
    <source>
        <dbReference type="EMBL" id="PVU74990.1"/>
    </source>
</evidence>
<proteinExistence type="predicted"/>
<dbReference type="Gene3D" id="1.20.120.330">
    <property type="entry name" value="Nucleotidyltransferases domain 2"/>
    <property type="match status" value="1"/>
</dbReference>
<dbReference type="Pfam" id="PF05942">
    <property type="entry name" value="PaREP1"/>
    <property type="match status" value="1"/>
</dbReference>
<protein>
    <recommendedName>
        <fullName evidence="3">PaREP1 family protein</fullName>
    </recommendedName>
</protein>
<organism evidence="1 2">
    <name type="scientific">Acidianus hospitalis</name>
    <dbReference type="NCBI Taxonomy" id="563177"/>
    <lineage>
        <taxon>Archaea</taxon>
        <taxon>Thermoproteota</taxon>
        <taxon>Thermoprotei</taxon>
        <taxon>Sulfolobales</taxon>
        <taxon>Sulfolobaceae</taxon>
        <taxon>Acidianus</taxon>
    </lineage>
</organism>
<accession>A0A2T9X4H2</accession>
<dbReference type="AlphaFoldDB" id="A0A2T9X4H2"/>